<dbReference type="EMBL" id="JNBS01002167">
    <property type="protein sequence ID" value="OQR94737.1"/>
    <property type="molecule type" value="Genomic_DNA"/>
</dbReference>
<accession>A0A0A7CMJ1</accession>
<dbReference type="OrthoDB" id="75510at2759"/>
<proteinExistence type="predicted"/>
<feature type="chain" id="PRO_5002038052" evidence="2">
    <location>
        <begin position="20"/>
        <end position="240"/>
    </location>
</feature>
<sequence>MKFVTAVVATLLLAVQVFAQTDEPTPVATNASSPSATTPAPTKCGLQFTSACKSSSDCGDLNGFNMTCIKSGRNMQCSFEGGKEVIQAKQNTSSDGGIIQFGDCSVSSCNGGHGFTANIVGSKCQEPLFCVREINDNPGVVLRSMCHTCGSCKAQSGGIRFDCAKICPVTVAPKTKAPTTKNSTTTSSSTSTSGSSSSTTSTSTRAPKTTAPATTEPASGAVTTFMCGVAFAVVALTQLC</sequence>
<organism evidence="3">
    <name type="scientific">Thraustotheca clavata</name>
    <dbReference type="NCBI Taxonomy" id="74557"/>
    <lineage>
        <taxon>Eukaryota</taxon>
        <taxon>Sar</taxon>
        <taxon>Stramenopiles</taxon>
        <taxon>Oomycota</taxon>
        <taxon>Saprolegniomycetes</taxon>
        <taxon>Saprolegniales</taxon>
        <taxon>Achlyaceae</taxon>
        <taxon>Thraustotheca</taxon>
    </lineage>
</organism>
<dbReference type="AlphaFoldDB" id="A0A0A7CMJ1"/>
<dbReference type="EMBL" id="KM038178">
    <property type="protein sequence ID" value="AIG55639.1"/>
    <property type="molecule type" value="Genomic_DNA"/>
</dbReference>
<feature type="signal peptide" evidence="2">
    <location>
        <begin position="1"/>
        <end position="19"/>
    </location>
</feature>
<evidence type="ECO:0000256" key="1">
    <source>
        <dbReference type="SAM" id="MobiDB-lite"/>
    </source>
</evidence>
<protein>
    <submittedName>
        <fullName evidence="3">Secreted protein</fullName>
    </submittedName>
</protein>
<dbReference type="Proteomes" id="UP000243217">
    <property type="component" value="Unassembled WGS sequence"/>
</dbReference>
<keyword evidence="2" id="KW-0732">Signal</keyword>
<reference evidence="3 5" key="1">
    <citation type="journal article" date="2014" name="Genome Biol. Evol.">
        <title>The secreted proteins of Achlya hypogyna and Thraustotheca clavata identify the ancestral oomycete secretome and reveal gene acquisitions by horizontal gene transfer.</title>
        <authorList>
            <person name="Misner I."/>
            <person name="Blouin N."/>
            <person name="Leonard G."/>
            <person name="Richards T.A."/>
            <person name="Lane C.E."/>
        </authorList>
    </citation>
    <scope>NUCLEOTIDE SEQUENCE</scope>
    <source>
        <strain evidence="3 5">ATCC 34112</strain>
    </source>
</reference>
<feature type="region of interest" description="Disordered" evidence="1">
    <location>
        <begin position="175"/>
        <end position="216"/>
    </location>
</feature>
<evidence type="ECO:0000313" key="5">
    <source>
        <dbReference type="Proteomes" id="UP000243217"/>
    </source>
</evidence>
<evidence type="ECO:0000256" key="2">
    <source>
        <dbReference type="SAM" id="SignalP"/>
    </source>
</evidence>
<name>A0A0A7CMJ1_9STRA</name>
<keyword evidence="5" id="KW-1185">Reference proteome</keyword>
<gene>
    <name evidence="4" type="ORF">THRCLA_08109</name>
</gene>
<evidence type="ECO:0000313" key="4">
    <source>
        <dbReference type="EMBL" id="OQR94737.1"/>
    </source>
</evidence>
<evidence type="ECO:0000313" key="3">
    <source>
        <dbReference type="EMBL" id="AIG55639.1"/>
    </source>
</evidence>